<reference evidence="1 2" key="1">
    <citation type="submission" date="2019-09" db="EMBL/GenBank/DDBJ databases">
        <authorList>
            <person name="Ou C."/>
        </authorList>
    </citation>
    <scope>NUCLEOTIDE SEQUENCE [LARGE SCALE GENOMIC DNA]</scope>
    <source>
        <strain evidence="1">S2</strain>
        <tissue evidence="1">Leaf</tissue>
    </source>
</reference>
<gene>
    <name evidence="1" type="ORF">D8674_013860</name>
</gene>
<name>A0A5N5GVQ4_9ROSA</name>
<dbReference type="EMBL" id="SMOL01000401">
    <property type="protein sequence ID" value="KAB2617991.1"/>
    <property type="molecule type" value="Genomic_DNA"/>
</dbReference>
<comment type="caution">
    <text evidence="1">The sequence shown here is derived from an EMBL/GenBank/DDBJ whole genome shotgun (WGS) entry which is preliminary data.</text>
</comment>
<dbReference type="AlphaFoldDB" id="A0A5N5GVQ4"/>
<reference evidence="2" key="2">
    <citation type="submission" date="2019-10" db="EMBL/GenBank/DDBJ databases">
        <title>A de novo genome assembly of a pear dwarfing rootstock.</title>
        <authorList>
            <person name="Wang F."/>
            <person name="Wang J."/>
            <person name="Li S."/>
            <person name="Zhang Y."/>
            <person name="Fang M."/>
            <person name="Ma L."/>
            <person name="Zhao Y."/>
            <person name="Jiang S."/>
        </authorList>
    </citation>
    <scope>NUCLEOTIDE SEQUENCE [LARGE SCALE GENOMIC DNA]</scope>
</reference>
<dbReference type="Proteomes" id="UP000327157">
    <property type="component" value="Chromosome 15"/>
</dbReference>
<keyword evidence="2" id="KW-1185">Reference proteome</keyword>
<evidence type="ECO:0000313" key="2">
    <source>
        <dbReference type="Proteomes" id="UP000327157"/>
    </source>
</evidence>
<accession>A0A5N5GVQ4</accession>
<reference evidence="1 2" key="3">
    <citation type="submission" date="2019-11" db="EMBL/GenBank/DDBJ databases">
        <title>A de novo genome assembly of a pear dwarfing rootstock.</title>
        <authorList>
            <person name="Wang F."/>
            <person name="Wang J."/>
            <person name="Li S."/>
            <person name="Zhang Y."/>
            <person name="Fang M."/>
            <person name="Ma L."/>
            <person name="Zhao Y."/>
            <person name="Jiang S."/>
        </authorList>
    </citation>
    <scope>NUCLEOTIDE SEQUENCE [LARGE SCALE GENOMIC DNA]</scope>
    <source>
        <strain evidence="1">S2</strain>
        <tissue evidence="1">Leaf</tissue>
    </source>
</reference>
<evidence type="ECO:0000313" key="1">
    <source>
        <dbReference type="EMBL" id="KAB2617991.1"/>
    </source>
</evidence>
<organism evidence="1 2">
    <name type="scientific">Pyrus ussuriensis x Pyrus communis</name>
    <dbReference type="NCBI Taxonomy" id="2448454"/>
    <lineage>
        <taxon>Eukaryota</taxon>
        <taxon>Viridiplantae</taxon>
        <taxon>Streptophyta</taxon>
        <taxon>Embryophyta</taxon>
        <taxon>Tracheophyta</taxon>
        <taxon>Spermatophyta</taxon>
        <taxon>Magnoliopsida</taxon>
        <taxon>eudicotyledons</taxon>
        <taxon>Gunneridae</taxon>
        <taxon>Pentapetalae</taxon>
        <taxon>rosids</taxon>
        <taxon>fabids</taxon>
        <taxon>Rosales</taxon>
        <taxon>Rosaceae</taxon>
        <taxon>Amygdaloideae</taxon>
        <taxon>Maleae</taxon>
        <taxon>Pyrus</taxon>
    </lineage>
</organism>
<sequence>MSPLGSTWLSLGELIPYCHVMGRSPWPRAMMVDGIGDIASQVEPDSRDGYEDRLRLAIESSSEEDKGQKETGLDLQSNHLMRLVCDQIFGMRALIL</sequence>
<protein>
    <submittedName>
        <fullName evidence="1">Uncharacterized protein</fullName>
    </submittedName>
</protein>
<proteinExistence type="predicted"/>